<keyword evidence="2" id="KW-0479">Metal-binding</keyword>
<dbReference type="GO" id="GO:0005634">
    <property type="term" value="C:nucleus"/>
    <property type="evidence" value="ECO:0007669"/>
    <property type="project" value="UniProtKB-SubCell"/>
</dbReference>
<comment type="subcellular location">
    <subcellularLocation>
        <location evidence="1">Nucleus</location>
    </subcellularLocation>
</comment>
<gene>
    <name evidence="10" type="ORF">JTE90_007365</name>
</gene>
<feature type="compositionally biased region" description="Basic and acidic residues" evidence="8">
    <location>
        <begin position="156"/>
        <end position="183"/>
    </location>
</feature>
<feature type="region of interest" description="Disordered" evidence="8">
    <location>
        <begin position="139"/>
        <end position="191"/>
    </location>
</feature>
<keyword evidence="4 7" id="KW-0863">Zinc-finger</keyword>
<evidence type="ECO:0000313" key="11">
    <source>
        <dbReference type="Proteomes" id="UP000827092"/>
    </source>
</evidence>
<evidence type="ECO:0000256" key="4">
    <source>
        <dbReference type="ARBA" id="ARBA00022771"/>
    </source>
</evidence>
<dbReference type="Pfam" id="PF00096">
    <property type="entry name" value="zf-C2H2"/>
    <property type="match status" value="2"/>
</dbReference>
<evidence type="ECO:0000256" key="7">
    <source>
        <dbReference type="PROSITE-ProRule" id="PRU00042"/>
    </source>
</evidence>
<dbReference type="GO" id="GO:0000981">
    <property type="term" value="F:DNA-binding transcription factor activity, RNA polymerase II-specific"/>
    <property type="evidence" value="ECO:0007669"/>
    <property type="project" value="TreeGrafter"/>
</dbReference>
<dbReference type="EMBL" id="JAFNEN010000610">
    <property type="protein sequence ID" value="KAG8179635.1"/>
    <property type="molecule type" value="Genomic_DNA"/>
</dbReference>
<keyword evidence="11" id="KW-1185">Reference proteome</keyword>
<evidence type="ECO:0000256" key="1">
    <source>
        <dbReference type="ARBA" id="ARBA00004123"/>
    </source>
</evidence>
<keyword evidence="3" id="KW-0677">Repeat</keyword>
<evidence type="ECO:0000256" key="5">
    <source>
        <dbReference type="ARBA" id="ARBA00022833"/>
    </source>
</evidence>
<dbReference type="PROSITE" id="PS00028">
    <property type="entry name" value="ZINC_FINGER_C2H2_1"/>
    <property type="match status" value="3"/>
</dbReference>
<feature type="domain" description="C2H2-type" evidence="9">
    <location>
        <begin position="65"/>
        <end position="92"/>
    </location>
</feature>
<dbReference type="SUPFAM" id="SSF57667">
    <property type="entry name" value="beta-beta-alpha zinc fingers"/>
    <property type="match status" value="3"/>
</dbReference>
<protein>
    <recommendedName>
        <fullName evidence="9">C2H2-type domain-containing protein</fullName>
    </recommendedName>
</protein>
<evidence type="ECO:0000256" key="2">
    <source>
        <dbReference type="ARBA" id="ARBA00022723"/>
    </source>
</evidence>
<sequence>MYCQSTKQKSPIIEMFLENEVGGGVDPSRRKKKGSSFCVACQKGFRSAPLYRRHLRLAHPPPASWACPLCPKQFRIKSSLARHLGGHSGERPFVCSLCQRGYSRRSVLALHVQQVHECRKPFQCDACGLRFSQKGNLRAHHRRKHGPIPPQHKPPKCKEEPHWAQEEPLQCKEELPPFKKEPSWEEEEEPLVDLDALLQLGEGGLLPPWTGEPR</sequence>
<evidence type="ECO:0000313" key="10">
    <source>
        <dbReference type="EMBL" id="KAG8179635.1"/>
    </source>
</evidence>
<dbReference type="PROSITE" id="PS50157">
    <property type="entry name" value="ZINC_FINGER_C2H2_2"/>
    <property type="match status" value="3"/>
</dbReference>
<proteinExistence type="predicted"/>
<dbReference type="GO" id="GO:0008270">
    <property type="term" value="F:zinc ion binding"/>
    <property type="evidence" value="ECO:0007669"/>
    <property type="project" value="UniProtKB-KW"/>
</dbReference>
<dbReference type="InterPro" id="IPR036236">
    <property type="entry name" value="Znf_C2H2_sf"/>
</dbReference>
<dbReference type="SMART" id="SM00355">
    <property type="entry name" value="ZnF_C2H2"/>
    <property type="match status" value="4"/>
</dbReference>
<comment type="caution">
    <text evidence="10">The sequence shown here is derived from an EMBL/GenBank/DDBJ whole genome shotgun (WGS) entry which is preliminary data.</text>
</comment>
<dbReference type="PANTHER" id="PTHR24394">
    <property type="entry name" value="ZINC FINGER PROTEIN"/>
    <property type="match status" value="1"/>
</dbReference>
<keyword evidence="5" id="KW-0862">Zinc</keyword>
<organism evidence="10 11">
    <name type="scientific">Oedothorax gibbosus</name>
    <dbReference type="NCBI Taxonomy" id="931172"/>
    <lineage>
        <taxon>Eukaryota</taxon>
        <taxon>Metazoa</taxon>
        <taxon>Ecdysozoa</taxon>
        <taxon>Arthropoda</taxon>
        <taxon>Chelicerata</taxon>
        <taxon>Arachnida</taxon>
        <taxon>Araneae</taxon>
        <taxon>Araneomorphae</taxon>
        <taxon>Entelegynae</taxon>
        <taxon>Araneoidea</taxon>
        <taxon>Linyphiidae</taxon>
        <taxon>Erigoninae</taxon>
        <taxon>Oedothorax</taxon>
    </lineage>
</organism>
<dbReference type="InterPro" id="IPR013087">
    <property type="entry name" value="Znf_C2H2_type"/>
</dbReference>
<reference evidence="10 11" key="1">
    <citation type="journal article" date="2022" name="Nat. Ecol. Evol.">
        <title>A masculinizing supergene underlies an exaggerated male reproductive morph in a spider.</title>
        <authorList>
            <person name="Hendrickx F."/>
            <person name="De Corte Z."/>
            <person name="Sonet G."/>
            <person name="Van Belleghem S.M."/>
            <person name="Kostlbacher S."/>
            <person name="Vangestel C."/>
        </authorList>
    </citation>
    <scope>NUCLEOTIDE SEQUENCE [LARGE SCALE GENOMIC DNA]</scope>
    <source>
        <strain evidence="10">W744_W776</strain>
    </source>
</reference>
<name>A0AAV6U6P9_9ARAC</name>
<dbReference type="Proteomes" id="UP000827092">
    <property type="component" value="Unassembled WGS sequence"/>
</dbReference>
<evidence type="ECO:0000256" key="6">
    <source>
        <dbReference type="ARBA" id="ARBA00023242"/>
    </source>
</evidence>
<feature type="domain" description="C2H2-type" evidence="9">
    <location>
        <begin position="93"/>
        <end position="121"/>
    </location>
</feature>
<evidence type="ECO:0000256" key="3">
    <source>
        <dbReference type="ARBA" id="ARBA00022737"/>
    </source>
</evidence>
<dbReference type="AlphaFoldDB" id="A0AAV6U6P9"/>
<dbReference type="FunFam" id="3.30.160.60:FF:000100">
    <property type="entry name" value="Zinc finger 45-like"/>
    <property type="match status" value="1"/>
</dbReference>
<evidence type="ECO:0000256" key="8">
    <source>
        <dbReference type="SAM" id="MobiDB-lite"/>
    </source>
</evidence>
<feature type="domain" description="C2H2-type" evidence="9">
    <location>
        <begin position="122"/>
        <end position="150"/>
    </location>
</feature>
<evidence type="ECO:0000259" key="9">
    <source>
        <dbReference type="PROSITE" id="PS50157"/>
    </source>
</evidence>
<keyword evidence="6" id="KW-0539">Nucleus</keyword>
<dbReference type="PANTHER" id="PTHR24394:SF44">
    <property type="entry name" value="ZINC FINGER PROTEIN 271-LIKE"/>
    <property type="match status" value="1"/>
</dbReference>
<accession>A0AAV6U6P9</accession>
<dbReference type="Gene3D" id="3.30.160.60">
    <property type="entry name" value="Classic Zinc Finger"/>
    <property type="match status" value="3"/>
</dbReference>